<organism evidence="3 4">
    <name type="scientific">Clostridium polyendosporum</name>
    <dbReference type="NCBI Taxonomy" id="69208"/>
    <lineage>
        <taxon>Bacteria</taxon>
        <taxon>Bacillati</taxon>
        <taxon>Bacillota</taxon>
        <taxon>Clostridia</taxon>
        <taxon>Eubacteriales</taxon>
        <taxon>Clostridiaceae</taxon>
        <taxon>Clostridium</taxon>
    </lineage>
</organism>
<proteinExistence type="predicted"/>
<dbReference type="Pfam" id="PF05257">
    <property type="entry name" value="CHAP"/>
    <property type="match status" value="1"/>
</dbReference>
<evidence type="ECO:0000259" key="2">
    <source>
        <dbReference type="PROSITE" id="PS50911"/>
    </source>
</evidence>
<feature type="transmembrane region" description="Helical" evidence="1">
    <location>
        <begin position="12"/>
        <end position="36"/>
    </location>
</feature>
<keyword evidence="4" id="KW-1185">Reference proteome</keyword>
<evidence type="ECO:0000313" key="3">
    <source>
        <dbReference type="EMBL" id="GIM29007.1"/>
    </source>
</evidence>
<comment type="caution">
    <text evidence="3">The sequence shown here is derived from an EMBL/GenBank/DDBJ whole genome shotgun (WGS) entry which is preliminary data.</text>
</comment>
<dbReference type="InterPro" id="IPR038765">
    <property type="entry name" value="Papain-like_cys_pep_sf"/>
</dbReference>
<dbReference type="PROSITE" id="PS50911">
    <property type="entry name" value="CHAP"/>
    <property type="match status" value="1"/>
</dbReference>
<keyword evidence="1" id="KW-0812">Transmembrane</keyword>
<keyword evidence="1" id="KW-1133">Transmembrane helix</keyword>
<dbReference type="GO" id="GO:0016874">
    <property type="term" value="F:ligase activity"/>
    <property type="evidence" value="ECO:0007669"/>
    <property type="project" value="TreeGrafter"/>
</dbReference>
<feature type="domain" description="Peptidase C51" evidence="2">
    <location>
        <begin position="57"/>
        <end position="198"/>
    </location>
</feature>
<keyword evidence="1" id="KW-0472">Membrane</keyword>
<accession>A0A919RYV5</accession>
<evidence type="ECO:0000313" key="4">
    <source>
        <dbReference type="Proteomes" id="UP000679179"/>
    </source>
</evidence>
<dbReference type="PANTHER" id="PTHR30094">
    <property type="entry name" value="BIFUNCTIONAL GLUTATHIONYLSPERMIDINE SYNTHETASE/AMIDASE-RELATED"/>
    <property type="match status" value="1"/>
</dbReference>
<dbReference type="Proteomes" id="UP000679179">
    <property type="component" value="Unassembled WGS sequence"/>
</dbReference>
<dbReference type="InterPro" id="IPR007921">
    <property type="entry name" value="CHAP_dom"/>
</dbReference>
<reference evidence="3" key="1">
    <citation type="submission" date="2021-03" db="EMBL/GenBank/DDBJ databases">
        <title>Taxonomic study of Clostridium polyendosporum from meadow-gley soil under rice.</title>
        <authorList>
            <person name="Kobayashi H."/>
            <person name="Tanizawa Y."/>
            <person name="Yagura M."/>
        </authorList>
    </citation>
    <scope>NUCLEOTIDE SEQUENCE</scope>
    <source>
        <strain evidence="3">JCM 30710</strain>
    </source>
</reference>
<protein>
    <submittedName>
        <fullName evidence="3">CHAP domain-containing protein</fullName>
    </submittedName>
</protein>
<dbReference type="InterPro" id="IPR051705">
    <property type="entry name" value="Gsp_Synthetase/Amidase"/>
</dbReference>
<name>A0A919RYV5_9CLOT</name>
<dbReference type="PANTHER" id="PTHR30094:SF0">
    <property type="entry name" value="BIFUNCTIONAL GLUTATHIONYLSPERMIDINE SYNTHETASE_AMIDASE-RELATED"/>
    <property type="match status" value="1"/>
</dbReference>
<gene>
    <name evidence="3" type="ORF">CPJCM30710_16730</name>
</gene>
<dbReference type="EMBL" id="BOPZ01000012">
    <property type="protein sequence ID" value="GIM29007.1"/>
    <property type="molecule type" value="Genomic_DNA"/>
</dbReference>
<dbReference type="RefSeq" id="WP_212903723.1">
    <property type="nucleotide sequence ID" value="NZ_BOPZ01000012.1"/>
</dbReference>
<dbReference type="AlphaFoldDB" id="A0A919RYV5"/>
<dbReference type="Gene3D" id="3.90.1720.10">
    <property type="entry name" value="endopeptidase domain like (from Nostoc punctiforme)"/>
    <property type="match status" value="1"/>
</dbReference>
<sequence length="200" mass="23078">MKVRNNSLRLIFYIFIAIFLTIVFGTIISFITAISYKYSDEIGKVVDVYKNVEIYNNGEDSKKVFEINKSQDGYIYGYKWQCVEFINRYYHDALHFSILGGGNANEYFDTNVKNGELNAKRGLIQFKNGDGDKPKVDDIVVFTNGEYGHLAIISKVKEEYVEIVQQNVYGKTRDKLRITYKDDKPFIGEGKSIAGWLRKD</sequence>
<evidence type="ECO:0000256" key="1">
    <source>
        <dbReference type="SAM" id="Phobius"/>
    </source>
</evidence>
<dbReference type="SUPFAM" id="SSF54001">
    <property type="entry name" value="Cysteine proteinases"/>
    <property type="match status" value="1"/>
</dbReference>